<sequence>MQAKHSRVLEGTKEIPMGGIELLLGSVAGLLLCLYSDATHEEGVALAGGFPRDLMHGATPKDVDVALYSMTWGRAEHLIQKALPVLDPTFVRDGGWRSDYADGGDGGIFKGVMSLVGCRGLGGMDLDFNYYDAGSLGRVMESFDFTINQVGIAYNWPDPEGGPRLGAYLHKDVTWGVNKEVGSGSRLPERCEKMRAKAAYYGWENV</sequence>
<dbReference type="RefSeq" id="YP_009800408.1">
    <property type="nucleotide sequence ID" value="NC_047952.1"/>
</dbReference>
<protein>
    <recommendedName>
        <fullName evidence="3">Nucleotidyltransferase</fullName>
    </recommendedName>
</protein>
<reference evidence="2" key="1">
    <citation type="submission" date="2017-02" db="EMBL/GenBank/DDBJ databases">
        <authorList>
            <person name="Yu X."/>
            <person name="Xu Y."/>
            <person name="Liu X."/>
        </authorList>
    </citation>
    <scope>NUCLEOTIDE SEQUENCE [LARGE SCALE GENOMIC DNA]</scope>
</reference>
<name>A0A2P0P9V2_9CAUD</name>
<evidence type="ECO:0008006" key="3">
    <source>
        <dbReference type="Google" id="ProtNLM"/>
    </source>
</evidence>
<dbReference type="EMBL" id="KY618819">
    <property type="protein sequence ID" value="ARB06201.1"/>
    <property type="molecule type" value="Genomic_DNA"/>
</dbReference>
<dbReference type="GeneID" id="54990905"/>
<keyword evidence="2" id="KW-1185">Reference proteome</keyword>
<dbReference type="Proteomes" id="UP000244561">
    <property type="component" value="Segment"/>
</dbReference>
<accession>A0A2P0P9V2</accession>
<evidence type="ECO:0000313" key="2">
    <source>
        <dbReference type="Proteomes" id="UP000244561"/>
    </source>
</evidence>
<organism evidence="1 2">
    <name type="scientific">Pseudomonas phage PAXYB1</name>
    <dbReference type="NCBI Taxonomy" id="1962679"/>
    <lineage>
        <taxon>Viruses</taxon>
        <taxon>Duplodnaviria</taxon>
        <taxon>Heunggongvirae</taxon>
        <taxon>Uroviricota</taxon>
        <taxon>Caudoviricetes</taxon>
        <taxon>Autographivirales</taxon>
        <taxon>Autoscriptoviridae</taxon>
        <taxon>Krylovirinae</taxon>
        <taxon>Phikmvvirus</taxon>
        <taxon>Phikmvvirus MYY9</taxon>
        <taxon>Phikmvvirus PAXYB1</taxon>
    </lineage>
</organism>
<evidence type="ECO:0000313" key="1">
    <source>
        <dbReference type="EMBL" id="ARB06201.1"/>
    </source>
</evidence>
<dbReference type="KEGG" id="vg:54990905"/>
<proteinExistence type="predicted"/>